<evidence type="ECO:0000256" key="5">
    <source>
        <dbReference type="SAM" id="MobiDB-lite"/>
    </source>
</evidence>
<keyword evidence="2 6" id="KW-0812">Transmembrane</keyword>
<keyword evidence="3 6" id="KW-1133">Transmembrane helix</keyword>
<gene>
    <name evidence="7" type="ORF">PV328_003137</name>
</gene>
<dbReference type="Gene3D" id="3.40.50.12190">
    <property type="match status" value="1"/>
</dbReference>
<accession>A0AA39KKB6</accession>
<comment type="caution">
    <text evidence="7">The sequence shown here is derived from an EMBL/GenBank/DDBJ whole genome shotgun (WGS) entry which is preliminary data.</text>
</comment>
<evidence type="ECO:0000256" key="6">
    <source>
        <dbReference type="SAM" id="Phobius"/>
    </source>
</evidence>
<feature type="region of interest" description="Disordered" evidence="5">
    <location>
        <begin position="1"/>
        <end position="83"/>
    </location>
</feature>
<dbReference type="Proteomes" id="UP001168990">
    <property type="component" value="Unassembled WGS sequence"/>
</dbReference>
<evidence type="ECO:0000256" key="3">
    <source>
        <dbReference type="ARBA" id="ARBA00022989"/>
    </source>
</evidence>
<sequence length="392" mass="44887">MKSEAEDEHSTHEVRTRPNTPRRRPPLPRMMENHSSNTRNYESKKNETSCEPEEDNMSSCESDELDDDRTELKESYSHDSKCDSKISKATRRKAASVSCTTEPKISPTLPQTIPSSKKKSNEIKTAQYPRISNKSCSQDHVNSKQNINSKWSIIFWVCTGIIGLLSVLFIVDPSNAFRVIQNIVEVEKSSTFKDAIRDFEANIDEISYKFKNQHSEIWEEIFAGVVNVKKHPEKRSIIFLFSNNEDPMSCLARMIGNATKGILNTDILYLSSSNLGNDYGSVIYKFEKQIKQHRVVIVDNLLDIDVQALRAFHNLCDSENPLVRQTIYILTMIANGYKNNERPIDFVTKQLERKLKGKIQSDKLQPLITRITDAAIYPVQPEPDFTSCPLRY</sequence>
<feature type="region of interest" description="Disordered" evidence="5">
    <location>
        <begin position="98"/>
        <end position="122"/>
    </location>
</feature>
<evidence type="ECO:0000256" key="1">
    <source>
        <dbReference type="ARBA" id="ARBA00004370"/>
    </source>
</evidence>
<dbReference type="AlphaFoldDB" id="A0AA39KKB6"/>
<dbReference type="GO" id="GO:0016020">
    <property type="term" value="C:membrane"/>
    <property type="evidence" value="ECO:0007669"/>
    <property type="project" value="UniProtKB-SubCell"/>
</dbReference>
<keyword evidence="4 6" id="KW-0472">Membrane</keyword>
<dbReference type="EMBL" id="JAQQBS010001422">
    <property type="protein sequence ID" value="KAK0164517.1"/>
    <property type="molecule type" value="Genomic_DNA"/>
</dbReference>
<evidence type="ECO:0000313" key="8">
    <source>
        <dbReference type="Proteomes" id="UP001168990"/>
    </source>
</evidence>
<evidence type="ECO:0000256" key="2">
    <source>
        <dbReference type="ARBA" id="ARBA00022692"/>
    </source>
</evidence>
<name>A0AA39KKB6_9HYME</name>
<feature type="compositionally biased region" description="Acidic residues" evidence="5">
    <location>
        <begin position="50"/>
        <end position="69"/>
    </location>
</feature>
<organism evidence="7 8">
    <name type="scientific">Microctonus aethiopoides</name>
    <dbReference type="NCBI Taxonomy" id="144406"/>
    <lineage>
        <taxon>Eukaryota</taxon>
        <taxon>Metazoa</taxon>
        <taxon>Ecdysozoa</taxon>
        <taxon>Arthropoda</taxon>
        <taxon>Hexapoda</taxon>
        <taxon>Insecta</taxon>
        <taxon>Pterygota</taxon>
        <taxon>Neoptera</taxon>
        <taxon>Endopterygota</taxon>
        <taxon>Hymenoptera</taxon>
        <taxon>Apocrita</taxon>
        <taxon>Ichneumonoidea</taxon>
        <taxon>Braconidae</taxon>
        <taxon>Euphorinae</taxon>
        <taxon>Microctonus</taxon>
    </lineage>
</organism>
<dbReference type="InterPro" id="IPR008662">
    <property type="entry name" value="TOIP1/2"/>
</dbReference>
<feature type="compositionally biased region" description="Polar residues" evidence="5">
    <location>
        <begin position="98"/>
        <end position="115"/>
    </location>
</feature>
<evidence type="ECO:0000256" key="4">
    <source>
        <dbReference type="ARBA" id="ARBA00023136"/>
    </source>
</evidence>
<proteinExistence type="predicted"/>
<protein>
    <submittedName>
        <fullName evidence="7">Uncharacterized protein</fullName>
    </submittedName>
</protein>
<dbReference type="GO" id="GO:0001671">
    <property type="term" value="F:ATPase activator activity"/>
    <property type="evidence" value="ECO:0007669"/>
    <property type="project" value="InterPro"/>
</dbReference>
<dbReference type="PANTHER" id="PTHR18843">
    <property type="entry name" value="TORSIN-1A-INTERACTING PROTEIN"/>
    <property type="match status" value="1"/>
</dbReference>
<reference evidence="7" key="1">
    <citation type="journal article" date="2023" name="bioRxiv">
        <title>Scaffold-level genome assemblies of two parasitoid biocontrol wasps reveal the parthenogenesis mechanism and an associated novel virus.</title>
        <authorList>
            <person name="Inwood S."/>
            <person name="Skelly J."/>
            <person name="Guhlin J."/>
            <person name="Harrop T."/>
            <person name="Goldson S."/>
            <person name="Dearden P."/>
        </authorList>
    </citation>
    <scope>NUCLEOTIDE SEQUENCE</scope>
    <source>
        <strain evidence="7">Irish</strain>
        <tissue evidence="7">Whole body</tissue>
    </source>
</reference>
<reference evidence="7" key="2">
    <citation type="submission" date="2023-03" db="EMBL/GenBank/DDBJ databases">
        <authorList>
            <person name="Inwood S.N."/>
            <person name="Skelly J.G."/>
            <person name="Guhlin J."/>
            <person name="Harrop T.W.R."/>
            <person name="Goldson S.G."/>
            <person name="Dearden P.K."/>
        </authorList>
    </citation>
    <scope>NUCLEOTIDE SEQUENCE</scope>
    <source>
        <strain evidence="7">Irish</strain>
        <tissue evidence="7">Whole body</tissue>
    </source>
</reference>
<keyword evidence="8" id="KW-1185">Reference proteome</keyword>
<feature type="compositionally biased region" description="Basic and acidic residues" evidence="5">
    <location>
        <begin position="70"/>
        <end position="83"/>
    </location>
</feature>
<comment type="subcellular location">
    <subcellularLocation>
        <location evidence="1">Membrane</location>
    </subcellularLocation>
</comment>
<feature type="compositionally biased region" description="Basic and acidic residues" evidence="5">
    <location>
        <begin position="1"/>
        <end position="16"/>
    </location>
</feature>
<dbReference type="InterPro" id="IPR038599">
    <property type="entry name" value="LAP1C-like_C_sf"/>
</dbReference>
<dbReference type="GO" id="GO:0061024">
    <property type="term" value="P:membrane organization"/>
    <property type="evidence" value="ECO:0007669"/>
    <property type="project" value="TreeGrafter"/>
</dbReference>
<evidence type="ECO:0000313" key="7">
    <source>
        <dbReference type="EMBL" id="KAK0164517.1"/>
    </source>
</evidence>
<feature type="transmembrane region" description="Helical" evidence="6">
    <location>
        <begin position="153"/>
        <end position="171"/>
    </location>
</feature>
<dbReference type="PANTHER" id="PTHR18843:SF7">
    <property type="entry name" value="LAMINA-ASSOCIATED POLYPEPTIDE 1B ISOFORM 1-RELATED"/>
    <property type="match status" value="1"/>
</dbReference>